<dbReference type="PANTHER" id="PTHR14957:SF1">
    <property type="entry name" value="UBIQUITIN-LIKE-CONJUGATING ENZYME ATG10"/>
    <property type="match status" value="1"/>
</dbReference>
<evidence type="ECO:0000256" key="3">
    <source>
        <dbReference type="ARBA" id="ARBA00022679"/>
    </source>
</evidence>
<name>A0AAD7SG93_9TELE</name>
<sequence>MPPLQIKPRKLPMSDERGAGAEGCYLDKGTFQKCCEDFLQRSHTLNDEWCWEGVKGSTEGYMKKTVLGIGRLKVTPAQEHYRPGEDMGTGEEKGQVDDLEDGAGGLSLPGETPVIRFEYHVLYSCSYQTPVLYFRASTLDGRPLSLEDMWDNVHPNYRQRLLQGPWDTITQQEHPLIGQPFFFLHPCRTAEFMGPLVQAAHLENRKLDYMVSWLSMVGPVVGLEVPLDYCVLGPPSPAAAPPD</sequence>
<dbReference type="GO" id="GO:0032446">
    <property type="term" value="P:protein modification by small protein conjugation"/>
    <property type="evidence" value="ECO:0007669"/>
    <property type="project" value="TreeGrafter"/>
</dbReference>
<dbReference type="Pfam" id="PF03987">
    <property type="entry name" value="Autophagy_act_C"/>
    <property type="match status" value="1"/>
</dbReference>
<protein>
    <recommendedName>
        <fullName evidence="2">Ubiquitin-like-conjugating enzyme ATG10</fullName>
    </recommendedName>
    <alternativeName>
        <fullName evidence="6">Autophagy-related protein 10</fullName>
    </alternativeName>
</protein>
<evidence type="ECO:0000313" key="8">
    <source>
        <dbReference type="Proteomes" id="UP001221898"/>
    </source>
</evidence>
<dbReference type="GO" id="GO:0005829">
    <property type="term" value="C:cytosol"/>
    <property type="evidence" value="ECO:0007669"/>
    <property type="project" value="TreeGrafter"/>
</dbReference>
<evidence type="ECO:0000256" key="6">
    <source>
        <dbReference type="ARBA" id="ARBA00029833"/>
    </source>
</evidence>
<evidence type="ECO:0000256" key="4">
    <source>
        <dbReference type="ARBA" id="ARBA00022786"/>
    </source>
</evidence>
<dbReference type="GO" id="GO:0061651">
    <property type="term" value="F:Atg12 conjugating enzyme activity"/>
    <property type="evidence" value="ECO:0007669"/>
    <property type="project" value="TreeGrafter"/>
</dbReference>
<accession>A0AAD7SG93</accession>
<evidence type="ECO:0000313" key="7">
    <source>
        <dbReference type="EMBL" id="KAJ8401933.1"/>
    </source>
</evidence>
<dbReference type="PANTHER" id="PTHR14957">
    <property type="entry name" value="UBIQUITIN-LIKE-CONJUGATING ENZYME ATG10"/>
    <property type="match status" value="1"/>
</dbReference>
<dbReference type="EMBL" id="JAINUG010000067">
    <property type="protein sequence ID" value="KAJ8401933.1"/>
    <property type="molecule type" value="Genomic_DNA"/>
</dbReference>
<comment type="similarity">
    <text evidence="1">Belongs to the ATG10 family.</text>
</comment>
<dbReference type="GO" id="GO:0000045">
    <property type="term" value="P:autophagosome assembly"/>
    <property type="evidence" value="ECO:0007669"/>
    <property type="project" value="TreeGrafter"/>
</dbReference>
<keyword evidence="3" id="KW-0808">Transferase</keyword>
<dbReference type="InterPro" id="IPR007135">
    <property type="entry name" value="Atg3/Atg10"/>
</dbReference>
<evidence type="ECO:0000256" key="5">
    <source>
        <dbReference type="ARBA" id="ARBA00023006"/>
    </source>
</evidence>
<dbReference type="GO" id="GO:0000422">
    <property type="term" value="P:autophagy of mitochondrion"/>
    <property type="evidence" value="ECO:0007669"/>
    <property type="project" value="TreeGrafter"/>
</dbReference>
<keyword evidence="5" id="KW-0072">Autophagy</keyword>
<dbReference type="Gene3D" id="3.30.1460.50">
    <property type="match status" value="1"/>
</dbReference>
<evidence type="ECO:0000256" key="1">
    <source>
        <dbReference type="ARBA" id="ARBA00005696"/>
    </source>
</evidence>
<reference evidence="7" key="1">
    <citation type="journal article" date="2023" name="Science">
        <title>Genome structures resolve the early diversification of teleost fishes.</title>
        <authorList>
            <person name="Parey E."/>
            <person name="Louis A."/>
            <person name="Montfort J."/>
            <person name="Bouchez O."/>
            <person name="Roques C."/>
            <person name="Iampietro C."/>
            <person name="Lluch J."/>
            <person name="Castinel A."/>
            <person name="Donnadieu C."/>
            <person name="Desvignes T."/>
            <person name="Floi Bucao C."/>
            <person name="Jouanno E."/>
            <person name="Wen M."/>
            <person name="Mejri S."/>
            <person name="Dirks R."/>
            <person name="Jansen H."/>
            <person name="Henkel C."/>
            <person name="Chen W.J."/>
            <person name="Zahm M."/>
            <person name="Cabau C."/>
            <person name="Klopp C."/>
            <person name="Thompson A.W."/>
            <person name="Robinson-Rechavi M."/>
            <person name="Braasch I."/>
            <person name="Lecointre G."/>
            <person name="Bobe J."/>
            <person name="Postlethwait J.H."/>
            <person name="Berthelot C."/>
            <person name="Roest Crollius H."/>
            <person name="Guiguen Y."/>
        </authorList>
    </citation>
    <scope>NUCLEOTIDE SEQUENCE</scope>
    <source>
        <strain evidence="7">NC1722</strain>
    </source>
</reference>
<keyword evidence="4" id="KW-0833">Ubl conjugation pathway</keyword>
<evidence type="ECO:0000256" key="2">
    <source>
        <dbReference type="ARBA" id="ARBA00021099"/>
    </source>
</evidence>
<organism evidence="7 8">
    <name type="scientific">Aldrovandia affinis</name>
    <dbReference type="NCBI Taxonomy" id="143900"/>
    <lineage>
        <taxon>Eukaryota</taxon>
        <taxon>Metazoa</taxon>
        <taxon>Chordata</taxon>
        <taxon>Craniata</taxon>
        <taxon>Vertebrata</taxon>
        <taxon>Euteleostomi</taxon>
        <taxon>Actinopterygii</taxon>
        <taxon>Neopterygii</taxon>
        <taxon>Teleostei</taxon>
        <taxon>Notacanthiformes</taxon>
        <taxon>Halosauridae</taxon>
        <taxon>Aldrovandia</taxon>
    </lineage>
</organism>
<comment type="caution">
    <text evidence="7">The sequence shown here is derived from an EMBL/GenBank/DDBJ whole genome shotgun (WGS) entry which is preliminary data.</text>
</comment>
<keyword evidence="8" id="KW-1185">Reference proteome</keyword>
<dbReference type="Proteomes" id="UP001221898">
    <property type="component" value="Unassembled WGS sequence"/>
</dbReference>
<proteinExistence type="inferred from homology"/>
<gene>
    <name evidence="7" type="ORF">AAFF_G00375140</name>
</gene>
<dbReference type="AlphaFoldDB" id="A0AAD7SG93"/>